<evidence type="ECO:0000313" key="1">
    <source>
        <dbReference type="EMBL" id="ADW74143.1"/>
    </source>
</evidence>
<organism evidence="1 2">
    <name type="scientific">Rahnella sp. (strain Y9602)</name>
    <dbReference type="NCBI Taxonomy" id="2703885"/>
    <lineage>
        <taxon>Bacteria</taxon>
        <taxon>Pseudomonadati</taxon>
        <taxon>Pseudomonadota</taxon>
        <taxon>Gammaproteobacteria</taxon>
        <taxon>Enterobacterales</taxon>
        <taxon>Yersiniaceae</taxon>
        <taxon>Rahnella</taxon>
    </lineage>
</organism>
<name>A0A0H3FAU7_RAHSY</name>
<dbReference type="KEGG" id="rah:Rahaq_2536"/>
<dbReference type="RefSeq" id="WP_013575843.1">
    <property type="nucleotide sequence ID" value="NC_015061.1"/>
</dbReference>
<reference evidence="1 2" key="2">
    <citation type="journal article" date="2012" name="J. Bacteriol.">
        <title>Complete Genome Sequence of Rahnella sp. Strain Y9602, a Gammaproteobacterium Isolate from Metal- and Radionuclide-Contaminated Soil.</title>
        <authorList>
            <person name="Martinez R.J."/>
            <person name="Bruce D."/>
            <person name="Detter C."/>
            <person name="Goodwin L.A."/>
            <person name="Han J."/>
            <person name="Han C.S."/>
            <person name="Held B."/>
            <person name="Land M.L."/>
            <person name="Mikhailova N."/>
            <person name="Nolan M."/>
            <person name="Pennacchio L."/>
            <person name="Pitluck S."/>
            <person name="Tapia R."/>
            <person name="Woyke T."/>
            <person name="Sobecky P.A."/>
        </authorList>
    </citation>
    <scope>NUCLEOTIDE SEQUENCE [LARGE SCALE GENOMIC DNA]</scope>
    <source>
        <strain evidence="1 2">Y9602</strain>
    </source>
</reference>
<dbReference type="EMBL" id="CP002505">
    <property type="protein sequence ID" value="ADW74143.1"/>
    <property type="molecule type" value="Genomic_DNA"/>
</dbReference>
<accession>A0A0H3FAU7</accession>
<dbReference type="eggNOG" id="ENOG5033G4B">
    <property type="taxonomic scope" value="Bacteria"/>
</dbReference>
<dbReference type="HOGENOM" id="CLU_155144_1_0_6"/>
<dbReference type="Proteomes" id="UP000007257">
    <property type="component" value="Chromosome"/>
</dbReference>
<proteinExistence type="predicted"/>
<evidence type="ECO:0000313" key="2">
    <source>
        <dbReference type="Proteomes" id="UP000007257"/>
    </source>
</evidence>
<dbReference type="OrthoDB" id="6456362at2"/>
<gene>
    <name evidence="1" type="ordered locus">Rahaq_2536</name>
</gene>
<sequence length="63" mass="6960">MSFKHGLGQAVKISVSGETGHVKGRAEYLNNCPAYLIHYQAADGRAVDRWFDESEVQPVTPVQ</sequence>
<dbReference type="AlphaFoldDB" id="A0A0H3FAU7"/>
<reference evidence="2" key="1">
    <citation type="submission" date="2011-01" db="EMBL/GenBank/DDBJ databases">
        <title>Complete sequence of chromosome of Rahnella sp. Y9602.</title>
        <authorList>
            <consortium name="US DOE Joint Genome Institute"/>
            <person name="Lucas S."/>
            <person name="Copeland A."/>
            <person name="Lapidus A."/>
            <person name="Cheng J.-F."/>
            <person name="Goodwin L."/>
            <person name="Pitluck S."/>
            <person name="Lu M."/>
            <person name="Detter J.C."/>
            <person name="Han C."/>
            <person name="Tapia R."/>
            <person name="Land M."/>
            <person name="Hauser L."/>
            <person name="Kyrpides N."/>
            <person name="Ivanova N."/>
            <person name="Ovchinnikova G."/>
            <person name="Pagani I."/>
            <person name="Sobecky P.A."/>
            <person name="Martinez R.J."/>
            <person name="Woyke T."/>
        </authorList>
    </citation>
    <scope>NUCLEOTIDE SEQUENCE [LARGE SCALE GENOMIC DNA]</scope>
    <source>
        <strain evidence="2">Y9602</strain>
    </source>
</reference>
<protein>
    <submittedName>
        <fullName evidence="1">Uncharacterized protein</fullName>
    </submittedName>
</protein>